<feature type="compositionally biased region" description="Basic and acidic residues" evidence="1">
    <location>
        <begin position="414"/>
        <end position="426"/>
    </location>
</feature>
<dbReference type="InterPro" id="IPR038332">
    <property type="entry name" value="PPE_sf"/>
</dbReference>
<dbReference type="Proteomes" id="UP000198582">
    <property type="component" value="Unassembled WGS sequence"/>
</dbReference>
<reference evidence="4" key="1">
    <citation type="submission" date="2016-10" db="EMBL/GenBank/DDBJ databases">
        <authorList>
            <person name="Varghese N."/>
            <person name="Submissions S."/>
        </authorList>
    </citation>
    <scope>NUCLEOTIDE SEQUENCE [LARGE SCALE GENOMIC DNA]</scope>
    <source>
        <strain evidence="4">DSM 44993</strain>
    </source>
</reference>
<dbReference type="InterPro" id="IPR029322">
    <property type="entry name" value="DUF4474"/>
</dbReference>
<dbReference type="RefSeq" id="WP_091613641.1">
    <property type="nucleotide sequence ID" value="NZ_FOEF01000002.1"/>
</dbReference>
<sequence>MSAVFDKIHQLADQVQKGNPADLDDRARACRTAKEAVNDAKSLVESVRTELAEGWHGGAGEAALSSLEDFKKNRDAQAEDLEDSARSFEVVRDALAKAQQEAGSKRADAKTLQDKLDAMWKDHAHGKGNIVLAWAKDKIAKAEALALLADLELVVKTYDAVLLAEGLKIREKTGQVWELAGSEKRNIAEIGALILREIPGIAALVAKNPKLRLALATGDWDKIMQDPRVAQKIYDYFGFKYVKGGDFYTTGEHSVQRYLGWHDLYDKLEKVIGAHLDHTSADGDNMEFTDPKTGKKYRLELWKGSYGFGGAFGGEVGFYTSDGKGNSGYFSAAQGDDQIKVTQQIYDKKSGQVYFTNDGQGADGTDKRHFWNLAIRTQPGVHPEDLGQRATIEVRDPGMRDRMYDEMTRYATAHPEEHLKITKGSDHPPTLSYDWQK</sequence>
<dbReference type="SUPFAM" id="SSF140453">
    <property type="entry name" value="EsxAB dimer-like"/>
    <property type="match status" value="1"/>
</dbReference>
<protein>
    <recommendedName>
        <fullName evidence="2">DUF4474 domain-containing protein</fullName>
    </recommendedName>
</protein>
<feature type="domain" description="DUF4474" evidence="2">
    <location>
        <begin position="232"/>
        <end position="410"/>
    </location>
</feature>
<evidence type="ECO:0000259" key="2">
    <source>
        <dbReference type="Pfam" id="PF14751"/>
    </source>
</evidence>
<dbReference type="STRING" id="394193.SAMN04489732_102283"/>
<keyword evidence="4" id="KW-1185">Reference proteome</keyword>
<dbReference type="EMBL" id="FOEF01000002">
    <property type="protein sequence ID" value="SEO82153.1"/>
    <property type="molecule type" value="Genomic_DNA"/>
</dbReference>
<proteinExistence type="predicted"/>
<name>A0A1H8SVD0_9PSEU</name>
<dbReference type="Pfam" id="PF14751">
    <property type="entry name" value="DUF4474"/>
    <property type="match status" value="1"/>
</dbReference>
<dbReference type="InterPro" id="IPR036689">
    <property type="entry name" value="ESAT-6-like_sf"/>
</dbReference>
<feature type="region of interest" description="Disordered" evidence="1">
    <location>
        <begin position="414"/>
        <end position="437"/>
    </location>
</feature>
<evidence type="ECO:0000256" key="1">
    <source>
        <dbReference type="SAM" id="MobiDB-lite"/>
    </source>
</evidence>
<evidence type="ECO:0000313" key="4">
    <source>
        <dbReference type="Proteomes" id="UP000198582"/>
    </source>
</evidence>
<gene>
    <name evidence="3" type="ORF">SAMN04489732_102283</name>
</gene>
<accession>A0A1H8SVD0</accession>
<organism evidence="3 4">
    <name type="scientific">Amycolatopsis saalfeldensis</name>
    <dbReference type="NCBI Taxonomy" id="394193"/>
    <lineage>
        <taxon>Bacteria</taxon>
        <taxon>Bacillati</taxon>
        <taxon>Actinomycetota</taxon>
        <taxon>Actinomycetes</taxon>
        <taxon>Pseudonocardiales</taxon>
        <taxon>Pseudonocardiaceae</taxon>
        <taxon>Amycolatopsis</taxon>
    </lineage>
</organism>
<evidence type="ECO:0000313" key="3">
    <source>
        <dbReference type="EMBL" id="SEO82153.1"/>
    </source>
</evidence>
<dbReference type="Gene3D" id="1.20.1260.20">
    <property type="entry name" value="PPE superfamily"/>
    <property type="match status" value="1"/>
</dbReference>
<dbReference type="AlphaFoldDB" id="A0A1H8SVD0"/>
<dbReference type="OrthoDB" id="3594332at2"/>